<evidence type="ECO:0000313" key="2">
    <source>
        <dbReference type="Proteomes" id="UP000298030"/>
    </source>
</evidence>
<accession>A0A4Y7STI2</accession>
<evidence type="ECO:0000313" key="1">
    <source>
        <dbReference type="EMBL" id="TEB25175.1"/>
    </source>
</evidence>
<reference evidence="1 2" key="1">
    <citation type="journal article" date="2019" name="Nat. Ecol. Evol.">
        <title>Megaphylogeny resolves global patterns of mushroom evolution.</title>
        <authorList>
            <person name="Varga T."/>
            <person name="Krizsan K."/>
            <person name="Foldi C."/>
            <person name="Dima B."/>
            <person name="Sanchez-Garcia M."/>
            <person name="Sanchez-Ramirez S."/>
            <person name="Szollosi G.J."/>
            <person name="Szarkandi J.G."/>
            <person name="Papp V."/>
            <person name="Albert L."/>
            <person name="Andreopoulos W."/>
            <person name="Angelini C."/>
            <person name="Antonin V."/>
            <person name="Barry K.W."/>
            <person name="Bougher N.L."/>
            <person name="Buchanan P."/>
            <person name="Buyck B."/>
            <person name="Bense V."/>
            <person name="Catcheside P."/>
            <person name="Chovatia M."/>
            <person name="Cooper J."/>
            <person name="Damon W."/>
            <person name="Desjardin D."/>
            <person name="Finy P."/>
            <person name="Geml J."/>
            <person name="Haridas S."/>
            <person name="Hughes K."/>
            <person name="Justo A."/>
            <person name="Karasinski D."/>
            <person name="Kautmanova I."/>
            <person name="Kiss B."/>
            <person name="Kocsube S."/>
            <person name="Kotiranta H."/>
            <person name="LaButti K.M."/>
            <person name="Lechner B.E."/>
            <person name="Liimatainen K."/>
            <person name="Lipzen A."/>
            <person name="Lukacs Z."/>
            <person name="Mihaltcheva S."/>
            <person name="Morgado L.N."/>
            <person name="Niskanen T."/>
            <person name="Noordeloos M.E."/>
            <person name="Ohm R.A."/>
            <person name="Ortiz-Santana B."/>
            <person name="Ovrebo C."/>
            <person name="Racz N."/>
            <person name="Riley R."/>
            <person name="Savchenko A."/>
            <person name="Shiryaev A."/>
            <person name="Soop K."/>
            <person name="Spirin V."/>
            <person name="Szebenyi C."/>
            <person name="Tomsovsky M."/>
            <person name="Tulloss R.E."/>
            <person name="Uehling J."/>
            <person name="Grigoriev I.V."/>
            <person name="Vagvolgyi C."/>
            <person name="Papp T."/>
            <person name="Martin F.M."/>
            <person name="Miettinen O."/>
            <person name="Hibbett D.S."/>
            <person name="Nagy L.G."/>
        </authorList>
    </citation>
    <scope>NUCLEOTIDE SEQUENCE [LARGE SCALE GENOMIC DNA]</scope>
    <source>
        <strain evidence="1 2">FP101781</strain>
    </source>
</reference>
<dbReference type="EMBL" id="QPFP01000059">
    <property type="protein sequence ID" value="TEB25175.1"/>
    <property type="molecule type" value="Genomic_DNA"/>
</dbReference>
<comment type="caution">
    <text evidence="1">The sequence shown here is derived from an EMBL/GenBank/DDBJ whole genome shotgun (WGS) entry which is preliminary data.</text>
</comment>
<organism evidence="1 2">
    <name type="scientific">Coprinellus micaceus</name>
    <name type="common">Glistening ink-cap mushroom</name>
    <name type="synonym">Coprinus micaceus</name>
    <dbReference type="NCBI Taxonomy" id="71717"/>
    <lineage>
        <taxon>Eukaryota</taxon>
        <taxon>Fungi</taxon>
        <taxon>Dikarya</taxon>
        <taxon>Basidiomycota</taxon>
        <taxon>Agaricomycotina</taxon>
        <taxon>Agaricomycetes</taxon>
        <taxon>Agaricomycetidae</taxon>
        <taxon>Agaricales</taxon>
        <taxon>Agaricineae</taxon>
        <taxon>Psathyrellaceae</taxon>
        <taxon>Coprinellus</taxon>
    </lineage>
</organism>
<keyword evidence="2" id="KW-1185">Reference proteome</keyword>
<proteinExistence type="predicted"/>
<dbReference type="Proteomes" id="UP000298030">
    <property type="component" value="Unassembled WGS sequence"/>
</dbReference>
<gene>
    <name evidence="1" type="ORF">FA13DRAFT_1189073</name>
</gene>
<dbReference type="AlphaFoldDB" id="A0A4Y7STI2"/>
<sequence>MFILYFKTLLEATQLEHLKIHDLYDDDLPMSLGISFSVRNNAVTSIGLWDNPATRFYLSKLPLPALIPLNLSFPLNSPFDHPPSVTIGNALRQFIGQSGCSLDPGRGGSGAARPVHPVSLLTKLETNCVV</sequence>
<name>A0A4Y7STI2_COPMI</name>
<protein>
    <submittedName>
        <fullName evidence="1">Uncharacterized protein</fullName>
    </submittedName>
</protein>